<dbReference type="SUPFAM" id="SSF52540">
    <property type="entry name" value="P-loop containing nucleoside triphosphate hydrolases"/>
    <property type="match status" value="2"/>
</dbReference>
<evidence type="ECO:0000256" key="3">
    <source>
        <dbReference type="ARBA" id="ARBA00022722"/>
    </source>
</evidence>
<dbReference type="Pfam" id="PF18766">
    <property type="entry name" value="SWI2_SNF2"/>
    <property type="match status" value="1"/>
</dbReference>
<dbReference type="GO" id="GO:0009035">
    <property type="term" value="F:type I site-specific deoxyribonuclease activity"/>
    <property type="evidence" value="ECO:0007669"/>
    <property type="project" value="UniProtKB-EC"/>
</dbReference>
<dbReference type="InterPro" id="IPR007409">
    <property type="entry name" value="Restrct_endonuc_type1_HsdR_N"/>
</dbReference>
<evidence type="ECO:0000256" key="10">
    <source>
        <dbReference type="RuleBase" id="RU364115"/>
    </source>
</evidence>
<evidence type="ECO:0000256" key="6">
    <source>
        <dbReference type="ARBA" id="ARBA00022759"/>
    </source>
</evidence>
<evidence type="ECO:0000256" key="1">
    <source>
        <dbReference type="ARBA" id="ARBA00000851"/>
    </source>
</evidence>
<keyword evidence="6" id="KW-0255">Endonuclease</keyword>
<dbReference type="NCBIfam" id="TIGR00348">
    <property type="entry name" value="hsdR"/>
    <property type="match status" value="1"/>
</dbReference>
<dbReference type="PANTHER" id="PTHR30195">
    <property type="entry name" value="TYPE I SITE-SPECIFIC DEOXYRIBONUCLEASE PROTEIN SUBUNIT M AND R"/>
    <property type="match status" value="1"/>
</dbReference>
<comment type="function">
    <text evidence="10">Subunit R is required for both nuclease and ATPase activities, but not for modification.</text>
</comment>
<dbReference type="PANTHER" id="PTHR30195:SF15">
    <property type="entry name" value="TYPE I RESTRICTION ENZYME HINDI ENDONUCLEASE SUBUNIT"/>
    <property type="match status" value="1"/>
</dbReference>
<evidence type="ECO:0000256" key="2">
    <source>
        <dbReference type="ARBA" id="ARBA00008598"/>
    </source>
</evidence>
<keyword evidence="7 10" id="KW-0378">Hydrolase</keyword>
<comment type="similarity">
    <text evidence="2 10">Belongs to the HsdR family.</text>
</comment>
<dbReference type="AlphaFoldDB" id="A0A368ZKW0"/>
<dbReference type="CDD" id="cd18030">
    <property type="entry name" value="DEXHc_RE_I_HsdR"/>
    <property type="match status" value="1"/>
</dbReference>
<sequence>MDITPPKAVSYSEEFSAKIPALSLLSNLGYTFIPPDKCEALRGNHAGIEKKSTHQVILLPVLKQFLAKQSFPFAGKKYLLSDAVIDKVIHELNPAMNLGLKAANEKIYNALLYGISVTEFIDGKKASPTIQIIDWHNIENNSFHFTEELVVKNAEGTSNRIPDIVCFVNGLPLAVIEAKRPDSKKEGRSTNTEAISQHIRNQGQTEIPHLYAYSQLLLSVNGHDGLYGTCGTPEKFWAKWKEEDSHNGITEAEFIRLKNQALDDQQLNRLFDHRPTFARTRYESLISAGDLAVTDQDRIITCLLRPDRLLEMTRLFTLFDKKAGKIIARYQQVFGIKALIERISTFDPAGAREGGVIWHTTGSGKSFTMVLLSKALIWFEELAQCRVIIVTDRIDLEDQLSRTFSSGGVFTVRDKKEAMATSGKRLAEQIGQGNERVIFSIINKFGSAVKQKNCFNDSPNIIVLVDEGHRSQNGENNIRMRQALPKAAFVAFTGTPLLKDDKTENKFGKIIHSYTMQQAVEDQTVTPLLYEERIPDLNVNDKAIDAWFDRITEKLTDEQKSDLKRKFSQKGQIYQTEGRIELIAHDISDHFQNFKQRHLKGQLACDSKATAVRYQYALDKIGKVTSVLAMSSPDTREGHEDVDQESKDIVQKWWKNNVAKTYRGDEKAYTSAIINEFSRDEGPDIMIVVDKLLTGFDEPKNTVLYIDKPLKEHNLIQAIARVNRLHNKKQFGYLIDYRGILKELDTTIDKYQDLAERTQKGFEIDDLKGLYNRMDMEYKKLPGLHRDLWAIFDDVKNKQDGPALRQALAPKIRESDGHFSDANSKKRDDFYAALTAFSNCMKVALQSANYFEDKFFDGTSSAENKRDLYKRDLKSFVELRLQVREDANETINYDEYSEDIRSLLDKHIAGIEIKEPEGAYLVGNLGRHAQPEEMTSDEARNQTDKITGRITKMIEQDLADDPYAQEHFSNLLKKAIEDAKAMFDAPVKQYILFADFEQDIKERKMPDMPNDFVDASGKLNRHAQAYFGLFKLLFDDELLSEKSLDNSRLVSLAFEIDEAVTTAVAEYSINPAEIENAISMKLLPVLFVSIGLDNAQKLIEEVLKITRLGLARG</sequence>
<evidence type="ECO:0000256" key="9">
    <source>
        <dbReference type="ARBA" id="ARBA00023125"/>
    </source>
</evidence>
<keyword evidence="5 10" id="KW-0680">Restriction system</keyword>
<evidence type="ECO:0000256" key="5">
    <source>
        <dbReference type="ARBA" id="ARBA00022747"/>
    </source>
</evidence>
<feature type="domain" description="Helicase ATP-binding" evidence="11">
    <location>
        <begin position="346"/>
        <end position="514"/>
    </location>
</feature>
<accession>A0A368ZKW0</accession>
<comment type="subunit">
    <text evidence="10">The type I restriction/modification system is composed of three polypeptides R, M and S.</text>
</comment>
<dbReference type="CDD" id="cd22332">
    <property type="entry name" value="HsdR_N"/>
    <property type="match status" value="1"/>
</dbReference>
<evidence type="ECO:0000256" key="7">
    <source>
        <dbReference type="ARBA" id="ARBA00022801"/>
    </source>
</evidence>
<gene>
    <name evidence="12" type="ORF">DFP77_14210</name>
</gene>
<comment type="catalytic activity">
    <reaction evidence="1 10">
        <text>Endonucleolytic cleavage of DNA to give random double-stranded fragments with terminal 5'-phosphates, ATP is simultaneously hydrolyzed.</text>
        <dbReference type="EC" id="3.1.21.3"/>
    </reaction>
</comment>
<dbReference type="GO" id="GO:0009307">
    <property type="term" value="P:DNA restriction-modification system"/>
    <property type="evidence" value="ECO:0007669"/>
    <property type="project" value="UniProtKB-KW"/>
</dbReference>
<evidence type="ECO:0000313" key="13">
    <source>
        <dbReference type="Proteomes" id="UP000253506"/>
    </source>
</evidence>
<dbReference type="PROSITE" id="PS51192">
    <property type="entry name" value="HELICASE_ATP_BIND_1"/>
    <property type="match status" value="1"/>
</dbReference>
<dbReference type="InterPro" id="IPR027417">
    <property type="entry name" value="P-loop_NTPase"/>
</dbReference>
<dbReference type="CDD" id="cd18800">
    <property type="entry name" value="SF2_C_EcoR124I-like"/>
    <property type="match status" value="1"/>
</dbReference>
<organism evidence="12 13">
    <name type="scientific">Marinomonas foliarum</name>
    <dbReference type="NCBI Taxonomy" id="491950"/>
    <lineage>
        <taxon>Bacteria</taxon>
        <taxon>Pseudomonadati</taxon>
        <taxon>Pseudomonadota</taxon>
        <taxon>Gammaproteobacteria</taxon>
        <taxon>Oceanospirillales</taxon>
        <taxon>Oceanospirillaceae</taxon>
        <taxon>Marinomonas</taxon>
    </lineage>
</organism>
<name>A0A368ZKW0_9GAMM</name>
<dbReference type="GO" id="GO:0005524">
    <property type="term" value="F:ATP binding"/>
    <property type="evidence" value="ECO:0007669"/>
    <property type="project" value="UniProtKB-KW"/>
</dbReference>
<dbReference type="InterPro" id="IPR040980">
    <property type="entry name" value="SWI2_SNF2"/>
</dbReference>
<evidence type="ECO:0000313" key="12">
    <source>
        <dbReference type="EMBL" id="RCW94917.1"/>
    </source>
</evidence>
<dbReference type="EC" id="3.1.21.3" evidence="10"/>
<dbReference type="OrthoDB" id="9758243at2"/>
<dbReference type="InterPro" id="IPR055180">
    <property type="entry name" value="HsdR_RecA-like_helicase_dom_2"/>
</dbReference>
<dbReference type="Pfam" id="PF22679">
    <property type="entry name" value="T1R_D3-like"/>
    <property type="match status" value="1"/>
</dbReference>
<dbReference type="Gene3D" id="3.90.1570.50">
    <property type="match status" value="1"/>
</dbReference>
<evidence type="ECO:0000256" key="4">
    <source>
        <dbReference type="ARBA" id="ARBA00022741"/>
    </source>
</evidence>
<reference evidence="12 13" key="1">
    <citation type="submission" date="2018-07" db="EMBL/GenBank/DDBJ databases">
        <title>Genomic Encyclopedia of Type Strains, Phase III (KMG-III): the genomes of soil and plant-associated and newly described type strains.</title>
        <authorList>
            <person name="Whitman W."/>
        </authorList>
    </citation>
    <scope>NUCLEOTIDE SEQUENCE [LARGE SCALE GENOMIC DNA]</scope>
    <source>
        <strain evidence="12 13">CECT 7731</strain>
    </source>
</reference>
<dbReference type="InterPro" id="IPR014001">
    <property type="entry name" value="Helicase_ATP-bd"/>
</dbReference>
<dbReference type="GO" id="GO:0003677">
    <property type="term" value="F:DNA binding"/>
    <property type="evidence" value="ECO:0007669"/>
    <property type="project" value="UniProtKB-KW"/>
</dbReference>
<keyword evidence="9 10" id="KW-0238">DNA-binding</keyword>
<dbReference type="EMBL" id="QPJQ01000042">
    <property type="protein sequence ID" value="RCW94917.1"/>
    <property type="molecule type" value="Genomic_DNA"/>
</dbReference>
<dbReference type="Proteomes" id="UP000253506">
    <property type="component" value="Unassembled WGS sequence"/>
</dbReference>
<proteinExistence type="inferred from homology"/>
<dbReference type="Pfam" id="PF04313">
    <property type="entry name" value="HSDR_N"/>
    <property type="match status" value="1"/>
</dbReference>
<evidence type="ECO:0000259" key="11">
    <source>
        <dbReference type="PROSITE" id="PS51192"/>
    </source>
</evidence>
<dbReference type="InterPro" id="IPR051268">
    <property type="entry name" value="Type-I_R_enzyme_R_subunit"/>
</dbReference>
<keyword evidence="4 10" id="KW-0547">Nucleotide-binding</keyword>
<dbReference type="RefSeq" id="WP_114413461.1">
    <property type="nucleotide sequence ID" value="NZ_QPJQ01000042.1"/>
</dbReference>
<protein>
    <recommendedName>
        <fullName evidence="10">Type I restriction enzyme endonuclease subunit</fullName>
        <shortName evidence="10">R protein</shortName>
        <ecNumber evidence="10">3.1.21.3</ecNumber>
    </recommendedName>
</protein>
<keyword evidence="8 10" id="KW-0067">ATP-binding</keyword>
<dbReference type="Gene3D" id="3.40.50.300">
    <property type="entry name" value="P-loop containing nucleotide triphosphate hydrolases"/>
    <property type="match status" value="2"/>
</dbReference>
<evidence type="ECO:0000256" key="8">
    <source>
        <dbReference type="ARBA" id="ARBA00022840"/>
    </source>
</evidence>
<dbReference type="InterPro" id="IPR004473">
    <property type="entry name" value="Restrct_endonuc_typeI_HsdR"/>
</dbReference>
<comment type="caution">
    <text evidence="12">The sequence shown here is derived from an EMBL/GenBank/DDBJ whole genome shotgun (WGS) entry which is preliminary data.</text>
</comment>
<dbReference type="SMART" id="SM00487">
    <property type="entry name" value="DEXDc"/>
    <property type="match status" value="1"/>
</dbReference>
<keyword evidence="3" id="KW-0540">Nuclease</keyword>